<dbReference type="EMBL" id="QMPY01000011">
    <property type="protein sequence ID" value="RLE08693.1"/>
    <property type="molecule type" value="Genomic_DNA"/>
</dbReference>
<dbReference type="GO" id="GO:0016857">
    <property type="term" value="F:racemase and epimerase activity, acting on carbohydrates and derivatives"/>
    <property type="evidence" value="ECO:0007669"/>
    <property type="project" value="InterPro"/>
</dbReference>
<evidence type="ECO:0000256" key="2">
    <source>
        <dbReference type="ARBA" id="ARBA00023235"/>
    </source>
</evidence>
<organism evidence="3 4">
    <name type="scientific">Aerophobetes bacterium</name>
    <dbReference type="NCBI Taxonomy" id="2030807"/>
    <lineage>
        <taxon>Bacteria</taxon>
        <taxon>Candidatus Aerophobota</taxon>
    </lineage>
</organism>
<dbReference type="Gene3D" id="3.20.20.70">
    <property type="entry name" value="Aldolase class I"/>
    <property type="match status" value="1"/>
</dbReference>
<evidence type="ECO:0000256" key="1">
    <source>
        <dbReference type="ARBA" id="ARBA00022723"/>
    </source>
</evidence>
<gene>
    <name evidence="3" type="ORF">DRZ78_00560</name>
</gene>
<evidence type="ECO:0008006" key="5">
    <source>
        <dbReference type="Google" id="ProtNLM"/>
    </source>
</evidence>
<dbReference type="GO" id="GO:0046872">
    <property type="term" value="F:metal ion binding"/>
    <property type="evidence" value="ECO:0007669"/>
    <property type="project" value="UniProtKB-KW"/>
</dbReference>
<reference evidence="3 4" key="1">
    <citation type="submission" date="2018-06" db="EMBL/GenBank/DDBJ databases">
        <title>Extensive metabolic versatility and redundancy in microbially diverse, dynamic hydrothermal sediments.</title>
        <authorList>
            <person name="Dombrowski N."/>
            <person name="Teske A."/>
            <person name="Baker B.J."/>
        </authorList>
    </citation>
    <scope>NUCLEOTIDE SEQUENCE [LARGE SCALE GENOMIC DNA]</scope>
    <source>
        <strain evidence="3">B7_G13</strain>
    </source>
</reference>
<dbReference type="GO" id="GO:0005975">
    <property type="term" value="P:carbohydrate metabolic process"/>
    <property type="evidence" value="ECO:0007669"/>
    <property type="project" value="InterPro"/>
</dbReference>
<protein>
    <recommendedName>
        <fullName evidence="5">Ribulose-phosphate 3-epimerase</fullName>
    </recommendedName>
</protein>
<keyword evidence="1" id="KW-0479">Metal-binding</keyword>
<dbReference type="SUPFAM" id="SSF51366">
    <property type="entry name" value="Ribulose-phoshate binding barrel"/>
    <property type="match status" value="1"/>
</dbReference>
<evidence type="ECO:0000313" key="3">
    <source>
        <dbReference type="EMBL" id="RLE08693.1"/>
    </source>
</evidence>
<sequence>MIEKRKLNVDIEVDGNVSFANAPLMAKAGANILVCGTSSIFKPNLGIKEGIKKLTLNLSRLNE</sequence>
<name>A0A662D669_UNCAE</name>
<comment type="caution">
    <text evidence="3">The sequence shown here is derived from an EMBL/GenBank/DDBJ whole genome shotgun (WGS) entry which is preliminary data.</text>
</comment>
<dbReference type="InterPro" id="IPR011060">
    <property type="entry name" value="RibuloseP-bd_barrel"/>
</dbReference>
<accession>A0A662D669</accession>
<proteinExistence type="predicted"/>
<dbReference type="InterPro" id="IPR000056">
    <property type="entry name" value="Ribul_P_3_epim-like"/>
</dbReference>
<dbReference type="InterPro" id="IPR013785">
    <property type="entry name" value="Aldolase_TIM"/>
</dbReference>
<keyword evidence="2" id="KW-0413">Isomerase</keyword>
<dbReference type="AlphaFoldDB" id="A0A662D669"/>
<dbReference type="Pfam" id="PF00834">
    <property type="entry name" value="Ribul_P_3_epim"/>
    <property type="match status" value="1"/>
</dbReference>
<evidence type="ECO:0000313" key="4">
    <source>
        <dbReference type="Proteomes" id="UP000277457"/>
    </source>
</evidence>
<dbReference type="Proteomes" id="UP000277457">
    <property type="component" value="Unassembled WGS sequence"/>
</dbReference>